<dbReference type="SUPFAM" id="SSF51569">
    <property type="entry name" value="Aldolase"/>
    <property type="match status" value="1"/>
</dbReference>
<accession>A0A510HLI7</accession>
<dbReference type="OrthoDB" id="9782828at2"/>
<dbReference type="InterPro" id="IPR013785">
    <property type="entry name" value="Aldolase_TIM"/>
</dbReference>
<dbReference type="EMBL" id="AP019791">
    <property type="protein sequence ID" value="BBL80859.1"/>
    <property type="molecule type" value="Genomic_DNA"/>
</dbReference>
<gene>
    <name evidence="5" type="ORF">RxyAA322_27130</name>
</gene>
<proteinExistence type="inferred from homology"/>
<evidence type="ECO:0000256" key="1">
    <source>
        <dbReference type="ARBA" id="ARBA00023239"/>
    </source>
</evidence>
<dbReference type="SMART" id="SM01130">
    <property type="entry name" value="DHDPS"/>
    <property type="match status" value="1"/>
</dbReference>
<dbReference type="PANTHER" id="PTHR12128:SF67">
    <property type="entry name" value="BLR3884 PROTEIN"/>
    <property type="match status" value="1"/>
</dbReference>
<comment type="similarity">
    <text evidence="2">Belongs to the DapA family.</text>
</comment>
<dbReference type="InterPro" id="IPR002220">
    <property type="entry name" value="DapA-like"/>
</dbReference>
<dbReference type="PANTHER" id="PTHR12128">
    <property type="entry name" value="DIHYDRODIPICOLINATE SYNTHASE"/>
    <property type="match status" value="1"/>
</dbReference>
<keyword evidence="1 2" id="KW-0456">Lyase</keyword>
<dbReference type="PIRSF" id="PIRSF001365">
    <property type="entry name" value="DHDPS"/>
    <property type="match status" value="1"/>
</dbReference>
<feature type="binding site" evidence="4">
    <location>
        <position position="53"/>
    </location>
    <ligand>
        <name>pyruvate</name>
        <dbReference type="ChEBI" id="CHEBI:15361"/>
    </ligand>
</feature>
<dbReference type="Gene3D" id="3.20.20.70">
    <property type="entry name" value="Aldolase class I"/>
    <property type="match status" value="1"/>
</dbReference>
<evidence type="ECO:0000256" key="2">
    <source>
        <dbReference type="PIRNR" id="PIRNR001365"/>
    </source>
</evidence>
<dbReference type="Proteomes" id="UP000318065">
    <property type="component" value="Chromosome"/>
</dbReference>
<organism evidence="5 6">
    <name type="scientific">Rubrobacter xylanophilus</name>
    <dbReference type="NCBI Taxonomy" id="49319"/>
    <lineage>
        <taxon>Bacteria</taxon>
        <taxon>Bacillati</taxon>
        <taxon>Actinomycetota</taxon>
        <taxon>Rubrobacteria</taxon>
        <taxon>Rubrobacterales</taxon>
        <taxon>Rubrobacteraceae</taxon>
        <taxon>Rubrobacter</taxon>
    </lineage>
</organism>
<feature type="binding site" evidence="4">
    <location>
        <position position="217"/>
    </location>
    <ligand>
        <name>pyruvate</name>
        <dbReference type="ChEBI" id="CHEBI:15361"/>
    </ligand>
</feature>
<keyword evidence="6" id="KW-1185">Reference proteome</keyword>
<name>A0A510HLI7_9ACTN</name>
<evidence type="ECO:0000313" key="6">
    <source>
        <dbReference type="Proteomes" id="UP000318065"/>
    </source>
</evidence>
<dbReference type="CDD" id="cd00408">
    <property type="entry name" value="DHDPS-like"/>
    <property type="match status" value="1"/>
</dbReference>
<dbReference type="RefSeq" id="WP_143528819.1">
    <property type="nucleotide sequence ID" value="NZ_AP019791.1"/>
</dbReference>
<sequence length="311" mass="33477">MQETNPHETLRGVFAAALTPMDGDLNVDNKAFAAHCRRLLEAGCHGLGIFGTTGEANSLSAKERAAALEALVEAGIPGERLLPGTGSCALTEAVWLTRNALEAGAAGVLVLPPFYYKGVGDEGLYRFFAELVERVGDERLRLYLYHFPQMTGGVGIGVPLVGRLVESYPEAVRGIKDSEGSWPRIERLCRELPGFGVFAGTERFLLDTLRAGGAGCISATANVTVRLARRVYDLHAAGEAGEAAAAQRRLTGLRDALEAYPAIPALKSLMRSLTGEESWRNLRPPLTNLSGESEERLLEEARSLRLAEYAP</sequence>
<dbReference type="Pfam" id="PF00701">
    <property type="entry name" value="DHDPS"/>
    <property type="match status" value="1"/>
</dbReference>
<dbReference type="AlphaFoldDB" id="A0A510HLI7"/>
<evidence type="ECO:0000313" key="5">
    <source>
        <dbReference type="EMBL" id="BBL80859.1"/>
    </source>
</evidence>
<dbReference type="PRINTS" id="PR00146">
    <property type="entry name" value="DHPICSNTHASE"/>
</dbReference>
<feature type="active site" description="Schiff-base intermediate with substrate" evidence="3">
    <location>
        <position position="176"/>
    </location>
</feature>
<protein>
    <submittedName>
        <fullName evidence="5">Dihydrodipicolinate synthase family protein</fullName>
    </submittedName>
</protein>
<dbReference type="GO" id="GO:0008840">
    <property type="term" value="F:4-hydroxy-tetrahydrodipicolinate synthase activity"/>
    <property type="evidence" value="ECO:0007669"/>
    <property type="project" value="TreeGrafter"/>
</dbReference>
<reference evidence="5" key="1">
    <citation type="journal article" date="2019" name="Microbiol. Resour. Announc.">
        <title>Complete Genome Sequence of Rubrobacter xylanophilus Strain AA3-22, Isolated from Arima Onsen in Japan.</title>
        <authorList>
            <person name="Tomariguchi N."/>
            <person name="Miyazaki K."/>
        </authorList>
    </citation>
    <scope>NUCLEOTIDE SEQUENCE [LARGE SCALE GENOMIC DNA]</scope>
    <source>
        <strain evidence="5">AA3-22</strain>
    </source>
</reference>
<feature type="active site" description="Proton donor/acceptor" evidence="3">
    <location>
        <position position="145"/>
    </location>
</feature>
<evidence type="ECO:0000256" key="4">
    <source>
        <dbReference type="PIRSR" id="PIRSR001365-2"/>
    </source>
</evidence>
<evidence type="ECO:0000256" key="3">
    <source>
        <dbReference type="PIRSR" id="PIRSR001365-1"/>
    </source>
</evidence>